<dbReference type="RefSeq" id="XP_038786003.1">
    <property type="nucleotide sequence ID" value="XM_038931506.1"/>
</dbReference>
<evidence type="ECO:0000313" key="2">
    <source>
        <dbReference type="EMBL" id="KAF7675740.1"/>
    </source>
</evidence>
<dbReference type="GeneID" id="62204684"/>
<protein>
    <submittedName>
        <fullName evidence="2">Uncharacterized protein</fullName>
    </submittedName>
</protein>
<organism evidence="2 3">
    <name type="scientific">Alternaria burnsii</name>
    <dbReference type="NCBI Taxonomy" id="1187904"/>
    <lineage>
        <taxon>Eukaryota</taxon>
        <taxon>Fungi</taxon>
        <taxon>Dikarya</taxon>
        <taxon>Ascomycota</taxon>
        <taxon>Pezizomycotina</taxon>
        <taxon>Dothideomycetes</taxon>
        <taxon>Pleosporomycetidae</taxon>
        <taxon>Pleosporales</taxon>
        <taxon>Pleosporineae</taxon>
        <taxon>Pleosporaceae</taxon>
        <taxon>Alternaria</taxon>
        <taxon>Alternaria sect. Alternaria</taxon>
    </lineage>
</organism>
<gene>
    <name evidence="2" type="ORF">GT037_006459</name>
</gene>
<dbReference type="EMBL" id="JAAABM010000008">
    <property type="protein sequence ID" value="KAF7675740.1"/>
    <property type="molecule type" value="Genomic_DNA"/>
</dbReference>
<proteinExistence type="predicted"/>
<reference evidence="2" key="2">
    <citation type="submission" date="2020-08" db="EMBL/GenBank/DDBJ databases">
        <title>Draft Genome Sequence of Cumin Blight Pathogen Alternaria burnsii.</title>
        <authorList>
            <person name="Feng Z."/>
        </authorList>
    </citation>
    <scope>NUCLEOTIDE SEQUENCE</scope>
    <source>
        <strain evidence="2">CBS107.38</strain>
    </source>
</reference>
<accession>A0A8H7B3K9</accession>
<keyword evidence="3" id="KW-1185">Reference proteome</keyword>
<reference evidence="2" key="1">
    <citation type="submission" date="2020-01" db="EMBL/GenBank/DDBJ databases">
        <authorList>
            <person name="Feng Z.H.Z."/>
        </authorList>
    </citation>
    <scope>NUCLEOTIDE SEQUENCE</scope>
    <source>
        <strain evidence="2">CBS107.38</strain>
    </source>
</reference>
<dbReference type="AlphaFoldDB" id="A0A8H7B3K9"/>
<feature type="region of interest" description="Disordered" evidence="1">
    <location>
        <begin position="107"/>
        <end position="139"/>
    </location>
</feature>
<feature type="compositionally biased region" description="Basic and acidic residues" evidence="1">
    <location>
        <begin position="107"/>
        <end position="121"/>
    </location>
</feature>
<comment type="caution">
    <text evidence="2">The sequence shown here is derived from an EMBL/GenBank/DDBJ whole genome shotgun (WGS) entry which is preliminary data.</text>
</comment>
<name>A0A8H7B3K9_9PLEO</name>
<evidence type="ECO:0000256" key="1">
    <source>
        <dbReference type="SAM" id="MobiDB-lite"/>
    </source>
</evidence>
<dbReference type="Proteomes" id="UP000596902">
    <property type="component" value="Unassembled WGS sequence"/>
</dbReference>
<evidence type="ECO:0000313" key="3">
    <source>
        <dbReference type="Proteomes" id="UP000596902"/>
    </source>
</evidence>
<sequence>MASVGKAPRVSHVYKARSTAQFRIAAVTAGMNLQKRLNIVRTKLGKLQQRLETYKLSMWGESSLRHRTLSLLSGLFVSDNWPPAPECSINFMVGELYYNKGINRRNDPIGRNDYNDKDMPTRSRCKVRWSRRPLQPNER</sequence>